<organism evidence="4 5">
    <name type="scientific">Thiomicrorhabdus xiamenensis</name>
    <dbReference type="NCBI Taxonomy" id="2739063"/>
    <lineage>
        <taxon>Bacteria</taxon>
        <taxon>Pseudomonadati</taxon>
        <taxon>Pseudomonadota</taxon>
        <taxon>Gammaproteobacteria</taxon>
        <taxon>Thiotrichales</taxon>
        <taxon>Piscirickettsiaceae</taxon>
        <taxon>Thiomicrorhabdus</taxon>
    </lineage>
</organism>
<dbReference type="GO" id="GO:0017001">
    <property type="term" value="P:antibiotic catabolic process"/>
    <property type="evidence" value="ECO:0007669"/>
    <property type="project" value="UniProtKB-ARBA"/>
</dbReference>
<feature type="chain" id="PRO_5029008340" evidence="2">
    <location>
        <begin position="33"/>
        <end position="373"/>
    </location>
</feature>
<dbReference type="PANTHER" id="PTHR42951:SF4">
    <property type="entry name" value="ACYL-COENZYME A THIOESTERASE MBLAC2"/>
    <property type="match status" value="1"/>
</dbReference>
<dbReference type="AlphaFoldDB" id="A0A7D4NPX7"/>
<evidence type="ECO:0000256" key="1">
    <source>
        <dbReference type="ARBA" id="ARBA00005250"/>
    </source>
</evidence>
<dbReference type="Pfam" id="PF00753">
    <property type="entry name" value="Lactamase_B"/>
    <property type="match status" value="1"/>
</dbReference>
<gene>
    <name evidence="4" type="ORF">HQN79_10520</name>
</gene>
<proteinExistence type="inferred from homology"/>
<dbReference type="Proteomes" id="UP000504724">
    <property type="component" value="Chromosome"/>
</dbReference>
<keyword evidence="5" id="KW-1185">Reference proteome</keyword>
<reference evidence="4 5" key="1">
    <citation type="submission" date="2020-05" db="EMBL/GenBank/DDBJ databases">
        <title>Thiomicrorhabdus sediminis sp.nov. and Thiomicrorhabdus xiamenensis sp.nov., novel sulfur-oxidizing bacteria isolated from coastal sediment.</title>
        <authorList>
            <person name="Liu X."/>
        </authorList>
    </citation>
    <scope>NUCLEOTIDE SEQUENCE [LARGE SCALE GENOMIC DNA]</scope>
    <source>
        <strain evidence="4 5">G2</strain>
    </source>
</reference>
<feature type="signal peptide" evidence="2">
    <location>
        <begin position="1"/>
        <end position="32"/>
    </location>
</feature>
<protein>
    <submittedName>
        <fullName evidence="4">MBL fold metallo-hydrolase</fullName>
    </submittedName>
</protein>
<evidence type="ECO:0000313" key="5">
    <source>
        <dbReference type="Proteomes" id="UP000504724"/>
    </source>
</evidence>
<feature type="domain" description="Metallo-beta-lactamase" evidence="3">
    <location>
        <begin position="111"/>
        <end position="302"/>
    </location>
</feature>
<dbReference type="KEGG" id="txa:HQN79_10520"/>
<accession>A0A7D4NPX7</accession>
<dbReference type="GO" id="GO:0016787">
    <property type="term" value="F:hydrolase activity"/>
    <property type="evidence" value="ECO:0007669"/>
    <property type="project" value="UniProtKB-KW"/>
</dbReference>
<dbReference type="CDD" id="cd16282">
    <property type="entry name" value="metallo-hydrolase-like_MBL-fold"/>
    <property type="match status" value="1"/>
</dbReference>
<dbReference type="PANTHER" id="PTHR42951">
    <property type="entry name" value="METALLO-BETA-LACTAMASE DOMAIN-CONTAINING"/>
    <property type="match status" value="1"/>
</dbReference>
<evidence type="ECO:0000256" key="2">
    <source>
        <dbReference type="SAM" id="SignalP"/>
    </source>
</evidence>
<keyword evidence="2" id="KW-0732">Signal</keyword>
<dbReference type="InterPro" id="IPR050855">
    <property type="entry name" value="NDM-1-like"/>
</dbReference>
<dbReference type="SMART" id="SM00849">
    <property type="entry name" value="Lactamase_B"/>
    <property type="match status" value="1"/>
</dbReference>
<dbReference type="RefSeq" id="WP_173286303.1">
    <property type="nucleotide sequence ID" value="NZ_CP054020.1"/>
</dbReference>
<comment type="similarity">
    <text evidence="1">Belongs to the metallo-beta-lactamase superfamily. Class-B beta-lactamase family.</text>
</comment>
<dbReference type="Gene3D" id="3.60.15.10">
    <property type="entry name" value="Ribonuclease Z/Hydroxyacylglutathione hydrolase-like"/>
    <property type="match status" value="1"/>
</dbReference>
<sequence length="373" mass="41336">MKLLNRSRFFVSKTGVLFAGIVLGLTANNAVAQEKDPYLAGFEAYAKEVRSYTDSLYKAVNSYVADAERTEKSVGYIGRVLPIPKAQKVTDGVYTVVGSMIWHNPANFGLNNNLSFIVFEDGVFVFNAGANPALAYSLHQQIKQVTSKPVKWVAVENNQGHAYLGASYWVDVGVKNLYSSQLANDQFDAAFDMIKAEWGTRVGKELTLHARNVSDKFTTFENELAIDVGGGEKVILKDFGPGHTPASTSAYIPSRKVILTGDLGFNERMPVFFSYTDSFAWEASFKRMMDEIPADTIVVPGHGTPTDMQTAKKQMYDYLVYMHKEVQKVVDAGGKMEDAVQVDQSMYKDRPVFQQAATNNAEHIYIEITGGDF</sequence>
<dbReference type="InterPro" id="IPR036866">
    <property type="entry name" value="RibonucZ/Hydroxyglut_hydro"/>
</dbReference>
<dbReference type="InterPro" id="IPR001279">
    <property type="entry name" value="Metallo-B-lactamas"/>
</dbReference>
<evidence type="ECO:0000313" key="4">
    <source>
        <dbReference type="EMBL" id="QKI89973.1"/>
    </source>
</evidence>
<keyword evidence="4" id="KW-0378">Hydrolase</keyword>
<dbReference type="SUPFAM" id="SSF56281">
    <property type="entry name" value="Metallo-hydrolase/oxidoreductase"/>
    <property type="match status" value="1"/>
</dbReference>
<dbReference type="EMBL" id="CP054020">
    <property type="protein sequence ID" value="QKI89973.1"/>
    <property type="molecule type" value="Genomic_DNA"/>
</dbReference>
<evidence type="ECO:0000259" key="3">
    <source>
        <dbReference type="SMART" id="SM00849"/>
    </source>
</evidence>
<name>A0A7D4NPX7_9GAMM</name>